<feature type="domain" description="Aspartyl/asparaginy/proline hydroxylase" evidence="1">
    <location>
        <begin position="73"/>
        <end position="173"/>
    </location>
</feature>
<dbReference type="EMBL" id="CP013234">
    <property type="protein sequence ID" value="AMP05152.1"/>
    <property type="molecule type" value="Genomic_DNA"/>
</dbReference>
<dbReference type="KEGG" id="cpra:CPter91_2806"/>
<dbReference type="Pfam" id="PF05118">
    <property type="entry name" value="Asp_Arg_Hydrox"/>
    <property type="match status" value="1"/>
</dbReference>
<dbReference type="OrthoDB" id="1441538at2"/>
<sequence>MNSFLKLPLLFDPDRLLQDLRTCETMDWPRHFHTEDYSGLWSGLALRSASGKADDIYSHPGSAGYIDTPVLGRCSYIATVFDAFACEIESARLLHLAPGAHIKEHRDVQTGYQFDVFRVHIPIETSEQVRFLVGGHALDMCAGECWYADFSQPHSVENRGGTARTNLILDCKRNDWSDTLFRQAGYDFDAEARSRRLDRATRAMVIAQLSEMKTDTAERLIKQLEAEADIDE</sequence>
<protein>
    <submittedName>
        <fullName evidence="2">Aspartyl/Asparaginyl beta-hydroxylase family protein</fullName>
    </submittedName>
</protein>
<dbReference type="InterPro" id="IPR007803">
    <property type="entry name" value="Asp/Arg/Pro-Hydrxlase"/>
</dbReference>
<evidence type="ECO:0000313" key="3">
    <source>
        <dbReference type="Proteomes" id="UP000074561"/>
    </source>
</evidence>
<name>A0A127Q685_9BURK</name>
<gene>
    <name evidence="2" type="ORF">CPter91_2806</name>
</gene>
<dbReference type="InterPro" id="IPR027443">
    <property type="entry name" value="IPNS-like_sf"/>
</dbReference>
<dbReference type="PATRIC" id="fig|279113.9.peg.2771"/>
<evidence type="ECO:0000313" key="2">
    <source>
        <dbReference type="EMBL" id="AMP05152.1"/>
    </source>
</evidence>
<accession>A0A127Q685</accession>
<reference evidence="2 3" key="1">
    <citation type="submission" date="2015-11" db="EMBL/GenBank/DDBJ databases">
        <title>Exploring the genomic traits of fungus-feeding bacterial genus Collimonas.</title>
        <authorList>
            <person name="Song C."/>
            <person name="Schmidt R."/>
            <person name="de Jager V."/>
            <person name="Krzyzanowska D."/>
            <person name="Jongedijk E."/>
            <person name="Cankar K."/>
            <person name="Beekwilder J."/>
            <person name="van Veen A."/>
            <person name="de Boer W."/>
            <person name="van Veen J.A."/>
            <person name="Garbeva P."/>
        </authorList>
    </citation>
    <scope>NUCLEOTIDE SEQUENCE [LARGE SCALE GENOMIC DNA]</scope>
    <source>
        <strain evidence="2 3">Ter91</strain>
    </source>
</reference>
<organism evidence="2 3">
    <name type="scientific">Collimonas pratensis</name>
    <dbReference type="NCBI Taxonomy" id="279113"/>
    <lineage>
        <taxon>Bacteria</taxon>
        <taxon>Pseudomonadati</taxon>
        <taxon>Pseudomonadota</taxon>
        <taxon>Betaproteobacteria</taxon>
        <taxon>Burkholderiales</taxon>
        <taxon>Oxalobacteraceae</taxon>
        <taxon>Collimonas</taxon>
    </lineage>
</organism>
<dbReference type="RefSeq" id="WP_061940909.1">
    <property type="nucleotide sequence ID" value="NZ_CP013234.1"/>
</dbReference>
<dbReference type="AlphaFoldDB" id="A0A127Q685"/>
<dbReference type="SUPFAM" id="SSF51197">
    <property type="entry name" value="Clavaminate synthase-like"/>
    <property type="match status" value="1"/>
</dbReference>
<proteinExistence type="predicted"/>
<dbReference type="Proteomes" id="UP000074561">
    <property type="component" value="Chromosome"/>
</dbReference>
<evidence type="ECO:0000259" key="1">
    <source>
        <dbReference type="Pfam" id="PF05118"/>
    </source>
</evidence>
<dbReference type="Gene3D" id="2.60.120.330">
    <property type="entry name" value="B-lactam Antibiotic, Isopenicillin N Synthase, Chain"/>
    <property type="match status" value="1"/>
</dbReference>
<dbReference type="STRING" id="279113.CPter91_2806"/>